<feature type="signal peptide" evidence="1">
    <location>
        <begin position="1"/>
        <end position="18"/>
    </location>
</feature>
<proteinExistence type="predicted"/>
<dbReference type="EMBL" id="JBHSKS010000003">
    <property type="protein sequence ID" value="MFC5191226.1"/>
    <property type="molecule type" value="Genomic_DNA"/>
</dbReference>
<keyword evidence="1" id="KW-0732">Signal</keyword>
<protein>
    <recommendedName>
        <fullName evidence="4">Exo-alpha-sialidase</fullName>
    </recommendedName>
</protein>
<dbReference type="SUPFAM" id="SSF50939">
    <property type="entry name" value="Sialidases"/>
    <property type="match status" value="1"/>
</dbReference>
<evidence type="ECO:0000313" key="3">
    <source>
        <dbReference type="Proteomes" id="UP001596163"/>
    </source>
</evidence>
<dbReference type="RefSeq" id="WP_377913074.1">
    <property type="nucleotide sequence ID" value="NZ_JBHSKS010000003.1"/>
</dbReference>
<accession>A0ABW0BU80</accession>
<evidence type="ECO:0000313" key="2">
    <source>
        <dbReference type="EMBL" id="MFC5191226.1"/>
    </source>
</evidence>
<evidence type="ECO:0000256" key="1">
    <source>
        <dbReference type="SAM" id="SignalP"/>
    </source>
</evidence>
<reference evidence="3" key="1">
    <citation type="journal article" date="2019" name="Int. J. Syst. Evol. Microbiol.">
        <title>The Global Catalogue of Microorganisms (GCM) 10K type strain sequencing project: providing services to taxonomists for standard genome sequencing and annotation.</title>
        <authorList>
            <consortium name="The Broad Institute Genomics Platform"/>
            <consortium name="The Broad Institute Genome Sequencing Center for Infectious Disease"/>
            <person name="Wu L."/>
            <person name="Ma J."/>
        </authorList>
    </citation>
    <scope>NUCLEOTIDE SEQUENCE [LARGE SCALE GENOMIC DNA]</scope>
    <source>
        <strain evidence="3">CGMCC 1.7030</strain>
    </source>
</reference>
<gene>
    <name evidence="2" type="ORF">ACFPIK_05570</name>
</gene>
<dbReference type="PROSITE" id="PS51257">
    <property type="entry name" value="PROKAR_LIPOPROTEIN"/>
    <property type="match status" value="1"/>
</dbReference>
<evidence type="ECO:0008006" key="4">
    <source>
        <dbReference type="Google" id="ProtNLM"/>
    </source>
</evidence>
<organism evidence="2 3">
    <name type="scientific">Algoriphagus aquatilis</name>
    <dbReference type="NCBI Taxonomy" id="490186"/>
    <lineage>
        <taxon>Bacteria</taxon>
        <taxon>Pseudomonadati</taxon>
        <taxon>Bacteroidota</taxon>
        <taxon>Cytophagia</taxon>
        <taxon>Cytophagales</taxon>
        <taxon>Cyclobacteriaceae</taxon>
        <taxon>Algoriphagus</taxon>
    </lineage>
</organism>
<feature type="chain" id="PRO_5046989506" description="Exo-alpha-sialidase" evidence="1">
    <location>
        <begin position="19"/>
        <end position="407"/>
    </location>
</feature>
<name>A0ABW0BU80_9BACT</name>
<comment type="caution">
    <text evidence="2">The sequence shown here is derived from an EMBL/GenBank/DDBJ whole genome shotgun (WGS) entry which is preliminary data.</text>
</comment>
<sequence>MRKVALMVWISLVLASCAQEKPKVYAVKELEFAAGEGASLPVLFSGSDLLISWVSKPSDSLAVLSYARLKDGAWTQPEPITQGKNWFVNWADFPTIVENQGSLLSHILQKSAPATFSYDVKLSVLPKGQTGWINGLPLHTDATQTEHGFVSAIAYTDSSFLVSWLDGRNTGGSSHDHSGHGTGAMSIRAAEVSQDGRVLWDELLDAKTCDCCQTSSALTALGPVVVYRNRSDKEIRDIAITRLVEGKWTEPSVIHPDGWEIAGCPVNGPRVAAKGNTVLVGWFTAAGAAPKVKFAFSGDAGATFSTPISLDSAGIIGRVDVALLDDRSGIVSWMETRGEQTFLRAARVDRDGNMGTPLSITAIDPSRKSGFPQLELHGETVYFAWTEVGEKSTRIRTAFLPKEAFEE</sequence>
<dbReference type="InterPro" id="IPR036278">
    <property type="entry name" value="Sialidase_sf"/>
</dbReference>
<dbReference type="Proteomes" id="UP001596163">
    <property type="component" value="Unassembled WGS sequence"/>
</dbReference>
<keyword evidence="3" id="KW-1185">Reference proteome</keyword>